<evidence type="ECO:0000313" key="3">
    <source>
        <dbReference type="Proteomes" id="UP000294914"/>
    </source>
</evidence>
<accession>A0A4R8ISE9</accession>
<reference evidence="2 3" key="1">
    <citation type="submission" date="2019-03" db="EMBL/GenBank/DDBJ databases">
        <title>Genomic Encyclopedia of Type Strains, Phase IV (KMG-IV): sequencing the most valuable type-strain genomes for metagenomic binning, comparative biology and taxonomic classification.</title>
        <authorList>
            <person name="Goeker M."/>
        </authorList>
    </citation>
    <scope>NUCLEOTIDE SEQUENCE [LARGE SCALE GENOMIC DNA]</scope>
    <source>
        <strain evidence="2 3">DSM 16326</strain>
    </source>
</reference>
<keyword evidence="3" id="KW-1185">Reference proteome</keyword>
<dbReference type="EMBL" id="SOQX01000001">
    <property type="protein sequence ID" value="TDY03896.1"/>
    <property type="molecule type" value="Genomic_DNA"/>
</dbReference>
<name>A0A4R8ISE9_9GAMM</name>
<sequence length="106" mass="11158">MSDSITLSDDLIHGVYNVIAQHDADVEKNMMLALQYLSAISGYLAAGHPGGANERDEVIDQLAAFAKHVAAQEAEDSAGQQQSAPAAPKGQSVQTDDPAVGIWKPE</sequence>
<organism evidence="2 3">
    <name type="scientific">Thiohalophilus thiocyanatoxydans</name>
    <dbReference type="NCBI Taxonomy" id="381308"/>
    <lineage>
        <taxon>Bacteria</taxon>
        <taxon>Pseudomonadati</taxon>
        <taxon>Pseudomonadota</taxon>
        <taxon>Gammaproteobacteria</taxon>
        <taxon>Thiohalomonadales</taxon>
        <taxon>Thiohalophilaceae</taxon>
        <taxon>Thiohalophilus</taxon>
    </lineage>
</organism>
<protein>
    <submittedName>
        <fullName evidence="2">Uncharacterized protein</fullName>
    </submittedName>
</protein>
<evidence type="ECO:0000313" key="2">
    <source>
        <dbReference type="EMBL" id="TDY03896.1"/>
    </source>
</evidence>
<gene>
    <name evidence="2" type="ORF">EDC23_0267</name>
</gene>
<feature type="compositionally biased region" description="Low complexity" evidence="1">
    <location>
        <begin position="77"/>
        <end position="92"/>
    </location>
</feature>
<dbReference type="RefSeq" id="WP_134080467.1">
    <property type="nucleotide sequence ID" value="NZ_SOQX01000001.1"/>
</dbReference>
<dbReference type="Proteomes" id="UP000294914">
    <property type="component" value="Unassembled WGS sequence"/>
</dbReference>
<evidence type="ECO:0000256" key="1">
    <source>
        <dbReference type="SAM" id="MobiDB-lite"/>
    </source>
</evidence>
<dbReference type="OrthoDB" id="5784678at2"/>
<dbReference type="AlphaFoldDB" id="A0A4R8ISE9"/>
<comment type="caution">
    <text evidence="2">The sequence shown here is derived from an EMBL/GenBank/DDBJ whole genome shotgun (WGS) entry which is preliminary data.</text>
</comment>
<feature type="region of interest" description="Disordered" evidence="1">
    <location>
        <begin position="70"/>
        <end position="106"/>
    </location>
</feature>
<proteinExistence type="predicted"/>